<keyword evidence="10 13" id="KW-0460">Magnesium</keyword>
<dbReference type="InterPro" id="IPR023214">
    <property type="entry name" value="HAD_sf"/>
</dbReference>
<dbReference type="NCBIfam" id="NF009695">
    <property type="entry name" value="PRK13222.1-2"/>
    <property type="match status" value="1"/>
</dbReference>
<dbReference type="GO" id="GO:0008967">
    <property type="term" value="F:phosphoglycolate phosphatase activity"/>
    <property type="evidence" value="ECO:0007669"/>
    <property type="project" value="UniProtKB-UniRule"/>
</dbReference>
<evidence type="ECO:0000256" key="1">
    <source>
        <dbReference type="ARBA" id="ARBA00000830"/>
    </source>
</evidence>
<comment type="pathway">
    <text evidence="3 13">Organic acid metabolism; glycolate biosynthesis; glycolate from 2-phosphoglycolate: step 1/1.</text>
</comment>
<comment type="caution">
    <text evidence="14">The sequence shown here is derived from an EMBL/GenBank/DDBJ whole genome shotgun (WGS) entry which is preliminary data.</text>
</comment>
<evidence type="ECO:0000313" key="14">
    <source>
        <dbReference type="EMBL" id="EEO28399.2"/>
    </source>
</evidence>
<dbReference type="AlphaFoldDB" id="C3X5B3"/>
<dbReference type="InterPro" id="IPR036412">
    <property type="entry name" value="HAD-like_sf"/>
</dbReference>
<dbReference type="PANTHER" id="PTHR43434:SF1">
    <property type="entry name" value="PHOSPHOGLYCOLATE PHOSPHATASE"/>
    <property type="match status" value="1"/>
</dbReference>
<dbReference type="GO" id="GO:0019253">
    <property type="term" value="P:reductive pentose-phosphate cycle"/>
    <property type="evidence" value="ECO:0007669"/>
    <property type="project" value="UniProtKB-KW"/>
</dbReference>
<dbReference type="GO" id="GO:0005829">
    <property type="term" value="C:cytosol"/>
    <property type="evidence" value="ECO:0007669"/>
    <property type="project" value="TreeGrafter"/>
</dbReference>
<evidence type="ECO:0000256" key="2">
    <source>
        <dbReference type="ARBA" id="ARBA00001946"/>
    </source>
</evidence>
<comment type="subunit">
    <text evidence="5">Homotrimer.</text>
</comment>
<evidence type="ECO:0000256" key="5">
    <source>
        <dbReference type="ARBA" id="ARBA00011233"/>
    </source>
</evidence>
<feature type="binding site" evidence="13">
    <location>
        <position position="182"/>
    </location>
    <ligand>
        <name>Mg(2+)</name>
        <dbReference type="ChEBI" id="CHEBI:18420"/>
    </ligand>
</feature>
<protein>
    <recommendedName>
        <fullName evidence="6 13">Phosphoglycolate phosphatase</fullName>
        <shortName evidence="13">PGP</shortName>
        <shortName evidence="13">PGPase</shortName>
        <ecNumber evidence="6 13">3.1.3.18</ecNumber>
    </recommendedName>
</protein>
<dbReference type="Pfam" id="PF13419">
    <property type="entry name" value="HAD_2"/>
    <property type="match status" value="1"/>
</dbReference>
<evidence type="ECO:0000256" key="12">
    <source>
        <dbReference type="ARBA" id="ARBA00059247"/>
    </source>
</evidence>
<comment type="catalytic activity">
    <reaction evidence="1 13">
        <text>2-phosphoglycolate + H2O = glycolate + phosphate</text>
        <dbReference type="Rhea" id="RHEA:14369"/>
        <dbReference type="ChEBI" id="CHEBI:15377"/>
        <dbReference type="ChEBI" id="CHEBI:29805"/>
        <dbReference type="ChEBI" id="CHEBI:43474"/>
        <dbReference type="ChEBI" id="CHEBI:58033"/>
        <dbReference type="EC" id="3.1.3.18"/>
    </reaction>
</comment>
<dbReference type="GO" id="GO:0046295">
    <property type="term" value="P:glycolate biosynthetic process"/>
    <property type="evidence" value="ECO:0007669"/>
    <property type="project" value="UniProtKB-UniRule"/>
</dbReference>
<dbReference type="UniPathway" id="UPA00865">
    <property type="reaction ID" value="UER00834"/>
</dbReference>
<dbReference type="SFLD" id="SFLDG01135">
    <property type="entry name" value="C1.5.6:_HAD__Beta-PGM__Phospha"/>
    <property type="match status" value="1"/>
</dbReference>
<keyword evidence="8 13" id="KW-0479">Metal-binding</keyword>
<dbReference type="InterPro" id="IPR041492">
    <property type="entry name" value="HAD_2"/>
</dbReference>
<gene>
    <name evidence="14" type="ORF">OFAG_01552</name>
</gene>
<dbReference type="PANTHER" id="PTHR43434">
    <property type="entry name" value="PHOSPHOGLYCOLATE PHOSPHATASE"/>
    <property type="match status" value="1"/>
</dbReference>
<feature type="binding site" evidence="13">
    <location>
        <position position="19"/>
    </location>
    <ligand>
        <name>Mg(2+)</name>
        <dbReference type="ChEBI" id="CHEBI:18420"/>
    </ligand>
</feature>
<evidence type="ECO:0000256" key="9">
    <source>
        <dbReference type="ARBA" id="ARBA00022801"/>
    </source>
</evidence>
<accession>C3X5B3</accession>
<dbReference type="NCBIfam" id="TIGR01549">
    <property type="entry name" value="HAD-SF-IA-v1"/>
    <property type="match status" value="1"/>
</dbReference>
<comment type="function">
    <text evidence="12 13">Specifically catalyzes the dephosphorylation of 2-phosphoglycolate. Is involved in the dissimilation of the intracellular 2-phosphoglycolate formed during the DNA repair of 3'-phosphoglycolate ends, a major class of DNA lesions induced by oxidative stress.</text>
</comment>
<comment type="similarity">
    <text evidence="4 13">Belongs to the HAD-like hydrolase superfamily. CbbY/CbbZ/Gph/YieH family.</text>
</comment>
<dbReference type="FunFam" id="3.40.50.1000:FF:000022">
    <property type="entry name" value="Phosphoglycolate phosphatase"/>
    <property type="match status" value="1"/>
</dbReference>
<dbReference type="InterPro" id="IPR037512">
    <property type="entry name" value="PGPase_prok"/>
</dbReference>
<feature type="active site" description="Nucleophile" evidence="13">
    <location>
        <position position="19"/>
    </location>
</feature>
<evidence type="ECO:0000256" key="8">
    <source>
        <dbReference type="ARBA" id="ARBA00022723"/>
    </source>
</evidence>
<dbReference type="InterPro" id="IPR023198">
    <property type="entry name" value="PGP-like_dom2"/>
</dbReference>
<keyword evidence="9 13" id="KW-0378">Hydrolase</keyword>
<dbReference type="SFLD" id="SFLDS00003">
    <property type="entry name" value="Haloacid_Dehalogenase"/>
    <property type="match status" value="1"/>
</dbReference>
<evidence type="ECO:0000256" key="11">
    <source>
        <dbReference type="ARBA" id="ARBA00023277"/>
    </source>
</evidence>
<evidence type="ECO:0000256" key="10">
    <source>
        <dbReference type="ARBA" id="ARBA00022842"/>
    </source>
</evidence>
<reference evidence="14" key="1">
    <citation type="submission" date="2011-10" db="EMBL/GenBank/DDBJ databases">
        <title>The Genome Sequence of Oxalobacter formigenes HOxBLS.</title>
        <authorList>
            <consortium name="The Broad Institute Genome Sequencing Platform"/>
            <person name="Earl A."/>
            <person name="Ward D."/>
            <person name="Feldgarden M."/>
            <person name="Gevers D."/>
            <person name="Allison M.J."/>
            <person name="Humphrey S."/>
            <person name="Young S.K."/>
            <person name="Zeng Q."/>
            <person name="Gargeya S."/>
            <person name="Fitzgerald M."/>
            <person name="Haas B."/>
            <person name="Abouelleil A."/>
            <person name="Alvarado L."/>
            <person name="Arachchi H.M."/>
            <person name="Berlin A."/>
            <person name="Brown A."/>
            <person name="Chapman S.B."/>
            <person name="Chen Z."/>
            <person name="Dunbar C."/>
            <person name="Freedman E."/>
            <person name="Gearin G."/>
            <person name="Goldberg J."/>
            <person name="Griggs A."/>
            <person name="Gujja S."/>
            <person name="Heiman D."/>
            <person name="Howarth C."/>
            <person name="Larson L."/>
            <person name="Lui A."/>
            <person name="MacDonald P.J.P."/>
            <person name="Montmayeur A."/>
            <person name="Murphy C."/>
            <person name="Neiman D."/>
            <person name="Pearson M."/>
            <person name="Priest M."/>
            <person name="Roberts A."/>
            <person name="Saif S."/>
            <person name="Shea T."/>
            <person name="Shenoy N."/>
            <person name="Sisk P."/>
            <person name="Stolte C."/>
            <person name="Sykes S."/>
            <person name="Wortman J."/>
            <person name="Nusbaum C."/>
            <person name="Birren B."/>
        </authorList>
    </citation>
    <scope>NUCLEOTIDE SEQUENCE [LARGE SCALE GENOMIC DNA]</scope>
    <source>
        <strain evidence="14">HOxBLS</strain>
    </source>
</reference>
<proteinExistence type="inferred from homology"/>
<dbReference type="Gene3D" id="1.10.150.240">
    <property type="entry name" value="Putative phosphatase, domain 2"/>
    <property type="match status" value="1"/>
</dbReference>
<dbReference type="HOGENOM" id="CLU_045011_19_1_4"/>
<dbReference type="InterPro" id="IPR050155">
    <property type="entry name" value="HAD-like_hydrolase_sf"/>
</dbReference>
<dbReference type="InterPro" id="IPR006439">
    <property type="entry name" value="HAD-SF_hydro_IA"/>
</dbReference>
<keyword evidence="15" id="KW-1185">Reference proteome</keyword>
<dbReference type="NCBIfam" id="TIGR01509">
    <property type="entry name" value="HAD-SF-IA-v3"/>
    <property type="match status" value="1"/>
</dbReference>
<dbReference type="RefSeq" id="WP_020994715.1">
    <property type="nucleotide sequence ID" value="NZ_CABMNL010000001.1"/>
</dbReference>
<feature type="binding site" evidence="13">
    <location>
        <position position="21"/>
    </location>
    <ligand>
        <name>Mg(2+)</name>
        <dbReference type="ChEBI" id="CHEBI:18420"/>
    </ligand>
</feature>
<evidence type="ECO:0000256" key="6">
    <source>
        <dbReference type="ARBA" id="ARBA00013078"/>
    </source>
</evidence>
<organism evidence="14 15">
    <name type="scientific">Oxalobacter paraformigenes</name>
    <dbReference type="NCBI Taxonomy" id="556268"/>
    <lineage>
        <taxon>Bacteria</taxon>
        <taxon>Pseudomonadati</taxon>
        <taxon>Pseudomonadota</taxon>
        <taxon>Betaproteobacteria</taxon>
        <taxon>Burkholderiales</taxon>
        <taxon>Oxalobacteraceae</taxon>
        <taxon>Oxalobacter</taxon>
    </lineage>
</organism>
<name>C3X5B3_9BURK</name>
<dbReference type="NCBIfam" id="TIGR01449">
    <property type="entry name" value="PGP_bact"/>
    <property type="match status" value="1"/>
</dbReference>
<dbReference type="SFLD" id="SFLDG01129">
    <property type="entry name" value="C1.5:_HAD__Beta-PGM__Phosphata"/>
    <property type="match status" value="1"/>
</dbReference>
<keyword evidence="11 13" id="KW-0119">Carbohydrate metabolism</keyword>
<dbReference type="Proteomes" id="UP000003973">
    <property type="component" value="Unassembled WGS sequence"/>
</dbReference>
<evidence type="ECO:0000256" key="3">
    <source>
        <dbReference type="ARBA" id="ARBA00004818"/>
    </source>
</evidence>
<dbReference type="GO" id="GO:0046872">
    <property type="term" value="F:metal ion binding"/>
    <property type="evidence" value="ECO:0007669"/>
    <property type="project" value="UniProtKB-KW"/>
</dbReference>
<dbReference type="GO" id="GO:0006281">
    <property type="term" value="P:DNA repair"/>
    <property type="evidence" value="ECO:0007669"/>
    <property type="project" value="TreeGrafter"/>
</dbReference>
<dbReference type="eggNOG" id="COG0546">
    <property type="taxonomic scope" value="Bacteria"/>
</dbReference>
<evidence type="ECO:0000256" key="7">
    <source>
        <dbReference type="ARBA" id="ARBA00022567"/>
    </source>
</evidence>
<dbReference type="Gene3D" id="3.40.50.1000">
    <property type="entry name" value="HAD superfamily/HAD-like"/>
    <property type="match status" value="1"/>
</dbReference>
<comment type="cofactor">
    <cofactor evidence="2 13">
        <name>Mg(2+)</name>
        <dbReference type="ChEBI" id="CHEBI:18420"/>
    </cofactor>
</comment>
<evidence type="ECO:0000313" key="15">
    <source>
        <dbReference type="Proteomes" id="UP000003973"/>
    </source>
</evidence>
<dbReference type="EC" id="3.1.3.18" evidence="6 13"/>
<dbReference type="HAMAP" id="MF_00495">
    <property type="entry name" value="GPH_hydrolase_bact"/>
    <property type="match status" value="1"/>
</dbReference>
<dbReference type="SUPFAM" id="SSF56784">
    <property type="entry name" value="HAD-like"/>
    <property type="match status" value="1"/>
</dbReference>
<keyword evidence="7" id="KW-0113">Calvin cycle</keyword>
<sequence length="230" mass="25565">MQKTSQKLPLTDIHVIILDLDGTMIDSVPDLDVALNGMLKELALPPVDVSSIRLFVGRGTQNLVRSTLSVHLESDEVEKTMNIAMTLFYKYYRIVNGEHSTVFPGVREGLKLMREKKLNIACVTNKPSIFTEPLLAKNNLYSYFNLIYCSDTFLVKKPDPFPMQMACRKFGYRPDQAVAIGDSINDAQAARAAGCSLFMVPYGYNYGKPVEEMNPDATVSSLLQAANLVS</sequence>
<evidence type="ECO:0000256" key="13">
    <source>
        <dbReference type="HAMAP-Rule" id="MF_00495"/>
    </source>
</evidence>
<dbReference type="EMBL" id="ACDP02000002">
    <property type="protein sequence ID" value="EEO28399.2"/>
    <property type="molecule type" value="Genomic_DNA"/>
</dbReference>
<evidence type="ECO:0000256" key="4">
    <source>
        <dbReference type="ARBA" id="ARBA00006171"/>
    </source>
</evidence>